<feature type="compositionally biased region" description="Basic and acidic residues" evidence="1">
    <location>
        <begin position="148"/>
        <end position="160"/>
    </location>
</feature>
<feature type="region of interest" description="Disordered" evidence="1">
    <location>
        <begin position="122"/>
        <end position="160"/>
    </location>
</feature>
<feature type="transmembrane region" description="Helical" evidence="2">
    <location>
        <begin position="12"/>
        <end position="32"/>
    </location>
</feature>
<keyword evidence="4" id="KW-1185">Reference proteome</keyword>
<keyword evidence="2" id="KW-0812">Transmembrane</keyword>
<evidence type="ECO:0000256" key="2">
    <source>
        <dbReference type="SAM" id="Phobius"/>
    </source>
</evidence>
<feature type="region of interest" description="Disordered" evidence="1">
    <location>
        <begin position="364"/>
        <end position="390"/>
    </location>
</feature>
<dbReference type="PANTHER" id="PTHR30469">
    <property type="entry name" value="MULTIDRUG RESISTANCE PROTEIN MDTA"/>
    <property type="match status" value="1"/>
</dbReference>
<gene>
    <name evidence="3" type="ORF">HBE96_12050</name>
</gene>
<comment type="caution">
    <text evidence="3">The sequence shown here is derived from an EMBL/GenBank/DDBJ whole genome shotgun (WGS) entry which is preliminary data.</text>
</comment>
<dbReference type="PANTHER" id="PTHR30469:SF33">
    <property type="entry name" value="SLR1207 PROTEIN"/>
    <property type="match status" value="1"/>
</dbReference>
<keyword evidence="2" id="KW-1133">Transmembrane helix</keyword>
<dbReference type="GO" id="GO:1990281">
    <property type="term" value="C:efflux pump complex"/>
    <property type="evidence" value="ECO:0007669"/>
    <property type="project" value="TreeGrafter"/>
</dbReference>
<dbReference type="AlphaFoldDB" id="A0A7Y0EH81"/>
<reference evidence="3 4" key="1">
    <citation type="submission" date="2020-04" db="EMBL/GenBank/DDBJ databases">
        <authorList>
            <person name="Doyle D.A."/>
        </authorList>
    </citation>
    <scope>NUCLEOTIDE SEQUENCE [LARGE SCALE GENOMIC DNA]</scope>
    <source>
        <strain evidence="3 4">P21</strain>
    </source>
</reference>
<dbReference type="EMBL" id="JABBNI010000021">
    <property type="protein sequence ID" value="NMM63398.1"/>
    <property type="molecule type" value="Genomic_DNA"/>
</dbReference>
<dbReference type="Proteomes" id="UP000537131">
    <property type="component" value="Unassembled WGS sequence"/>
</dbReference>
<dbReference type="GO" id="GO:0015562">
    <property type="term" value="F:efflux transmembrane transporter activity"/>
    <property type="evidence" value="ECO:0007669"/>
    <property type="project" value="TreeGrafter"/>
</dbReference>
<evidence type="ECO:0000313" key="3">
    <source>
        <dbReference type="EMBL" id="NMM63398.1"/>
    </source>
</evidence>
<reference evidence="3 4" key="2">
    <citation type="submission" date="2020-06" db="EMBL/GenBank/DDBJ databases">
        <title>Complete Genome Sequence of Clostridium muelleri sp. nov. P21T, an Acid-Alcohol Producing Acetogen Isolated from Old Hay.</title>
        <authorList>
            <person name="Duncan K.E."/>
            <person name="Tanner R.S."/>
        </authorList>
    </citation>
    <scope>NUCLEOTIDE SEQUENCE [LARGE SCALE GENOMIC DNA]</scope>
    <source>
        <strain evidence="3 4">P21</strain>
    </source>
</reference>
<name>A0A7Y0EH81_9CLOT</name>
<evidence type="ECO:0000256" key="1">
    <source>
        <dbReference type="SAM" id="MobiDB-lite"/>
    </source>
</evidence>
<protein>
    <submittedName>
        <fullName evidence="3">Efflux RND transporter periplasmic adaptor subunit</fullName>
    </submittedName>
</protein>
<accession>A0A7Y0EH81</accession>
<keyword evidence="2" id="KW-0472">Membrane</keyword>
<evidence type="ECO:0000313" key="4">
    <source>
        <dbReference type="Proteomes" id="UP000537131"/>
    </source>
</evidence>
<sequence>MENDIKKDKRNKIITILIIVFISIIVLCTYFSKTIKNMLLPEVNVVNMKPGTIGEGLDLKGTVQYQNTHKIVSKPEWHIKEIKVKVNQDVKQGDILATVDNDEIILKEKIEKAKIMKLEDELKNLKNPPKPTESKEGDKSKSSSGEQDTSKSNEDRIKEVKFELETENMQYKEIRKGLTDDGNILSDIDGKIVSIGSQGSGGNSGSDEETAAVSGEGMPLFQMINSETNFSVKWTVSYKEGEKYSIGDKVNIFIPTVEKDSSGNIKDKKLSSNIAQKKYNDKKEEYEFSADIKDEVDMKQGDKVTINTAEGTKKYNNVIPKSCLNEDQGKSYIFLVKQRSGALGSEFYVEKVFVQVNAYDDQNCSIKSSQSNDETKDSYGIVSNTSKPLSDKTEVKIQFAGK</sequence>
<proteinExistence type="predicted"/>
<organism evidence="3 4">
    <name type="scientific">Clostridium muellerianum</name>
    <dbReference type="NCBI Taxonomy" id="2716538"/>
    <lineage>
        <taxon>Bacteria</taxon>
        <taxon>Bacillati</taxon>
        <taxon>Bacillota</taxon>
        <taxon>Clostridia</taxon>
        <taxon>Eubacteriales</taxon>
        <taxon>Clostridiaceae</taxon>
        <taxon>Clostridium</taxon>
    </lineage>
</organism>
<feature type="compositionally biased region" description="Basic and acidic residues" evidence="1">
    <location>
        <begin position="132"/>
        <end position="141"/>
    </location>
</feature>